<feature type="non-terminal residue" evidence="2">
    <location>
        <position position="99"/>
    </location>
</feature>
<name>A0ABV0T7Z0_9TELE</name>
<dbReference type="Proteomes" id="UP001482620">
    <property type="component" value="Unassembled WGS sequence"/>
</dbReference>
<comment type="caution">
    <text evidence="2">The sequence shown here is derived from an EMBL/GenBank/DDBJ whole genome shotgun (WGS) entry which is preliminary data.</text>
</comment>
<reference evidence="2 3" key="1">
    <citation type="submission" date="2021-06" db="EMBL/GenBank/DDBJ databases">
        <authorList>
            <person name="Palmer J.M."/>
        </authorList>
    </citation>
    <scope>NUCLEOTIDE SEQUENCE [LARGE SCALE GENOMIC DNA]</scope>
    <source>
        <strain evidence="3">if_2019</strain>
        <tissue evidence="2">Muscle</tissue>
    </source>
</reference>
<evidence type="ECO:0000256" key="1">
    <source>
        <dbReference type="SAM" id="MobiDB-lite"/>
    </source>
</evidence>
<keyword evidence="3" id="KW-1185">Reference proteome</keyword>
<evidence type="ECO:0000313" key="2">
    <source>
        <dbReference type="EMBL" id="MEQ2228500.1"/>
    </source>
</evidence>
<dbReference type="EMBL" id="JAHRIQ010023843">
    <property type="protein sequence ID" value="MEQ2228500.1"/>
    <property type="molecule type" value="Genomic_DNA"/>
</dbReference>
<sequence length="99" mass="10975">MWTHSPGNSHLKVNNPPSCHSPSLSLGPGTQTYPKNGITYILDILCLLLRAYLPPKSLTNQLPSFLFVNKLHLNFSSVSASLFWFCLYSGTPPVTTQQQ</sequence>
<evidence type="ECO:0000313" key="3">
    <source>
        <dbReference type="Proteomes" id="UP001482620"/>
    </source>
</evidence>
<organism evidence="2 3">
    <name type="scientific">Ilyodon furcidens</name>
    <name type="common">goldbreast splitfin</name>
    <dbReference type="NCBI Taxonomy" id="33524"/>
    <lineage>
        <taxon>Eukaryota</taxon>
        <taxon>Metazoa</taxon>
        <taxon>Chordata</taxon>
        <taxon>Craniata</taxon>
        <taxon>Vertebrata</taxon>
        <taxon>Euteleostomi</taxon>
        <taxon>Actinopterygii</taxon>
        <taxon>Neopterygii</taxon>
        <taxon>Teleostei</taxon>
        <taxon>Neoteleostei</taxon>
        <taxon>Acanthomorphata</taxon>
        <taxon>Ovalentaria</taxon>
        <taxon>Atherinomorphae</taxon>
        <taxon>Cyprinodontiformes</taxon>
        <taxon>Goodeidae</taxon>
        <taxon>Ilyodon</taxon>
    </lineage>
</organism>
<accession>A0ABV0T7Z0</accession>
<feature type="region of interest" description="Disordered" evidence="1">
    <location>
        <begin position="1"/>
        <end position="26"/>
    </location>
</feature>
<protein>
    <submittedName>
        <fullName evidence="2">Uncharacterized protein</fullName>
    </submittedName>
</protein>
<gene>
    <name evidence="2" type="ORF">ILYODFUR_009588</name>
</gene>
<proteinExistence type="predicted"/>